<keyword evidence="1 2" id="KW-0727">SH2 domain</keyword>
<feature type="region of interest" description="Disordered" evidence="3">
    <location>
        <begin position="228"/>
        <end position="316"/>
    </location>
</feature>
<evidence type="ECO:0000256" key="1">
    <source>
        <dbReference type="ARBA" id="ARBA00022999"/>
    </source>
</evidence>
<keyword evidence="6" id="KW-1185">Reference proteome</keyword>
<evidence type="ECO:0000256" key="2">
    <source>
        <dbReference type="PROSITE-ProRule" id="PRU00191"/>
    </source>
</evidence>
<dbReference type="AlphaFoldDB" id="A0A3B3ZJP2"/>
<sequence>CDCGSQNSVQILNFFIYLFFTENSKRTRRLYRQQVPQTRHSSSHCLQNCLRFCFKVCGKNVDKAKVWCVILGATVEPQPDPTTAGGLRELTTSWFIQTQAPRISHNGLLPKWFLGFISRKDAEDILKNKEVGCFLIRLSDKALGYILSYKGRDRCRHFVINESESGGFVVHGDNIRHATVSELVEYYKEKPIEPFGEYLTASCYMVNLYDTIQVSPKERSVATVHAQKAKKKMSNRGSELQLAQPRGSDHSSQVEGSTLFMSNHELPPLPRRSKHLENGTESQDNVCYAQVRRKKLKDREVKRDGPSRPQSLYSEVELLDSRSRSLPLLLNSSDEQNYRLSITPPRLERDTPSPEPSHRLDVCWPTPPSSDPGTREEDGGVYAEVLGPHRLQDDTYEQIPDSSNPYEPVGRLRRLLFQFISGPIYVPASLFQNEKWKRLFPEVKRKW</sequence>
<dbReference type="Proteomes" id="UP000261520">
    <property type="component" value="Unplaced"/>
</dbReference>
<feature type="region of interest" description="Disordered" evidence="3">
    <location>
        <begin position="337"/>
        <end position="377"/>
    </location>
</feature>
<dbReference type="PROSITE" id="PS50001">
    <property type="entry name" value="SH2"/>
    <property type="match status" value="1"/>
</dbReference>
<dbReference type="PANTHER" id="PTHR14388">
    <property type="entry name" value="T CELL-SPECIFIC ADAPTER PROTEIN TSAD"/>
    <property type="match status" value="1"/>
</dbReference>
<evidence type="ECO:0000259" key="4">
    <source>
        <dbReference type="PROSITE" id="PS50001"/>
    </source>
</evidence>
<dbReference type="InterPro" id="IPR000980">
    <property type="entry name" value="SH2"/>
</dbReference>
<evidence type="ECO:0000313" key="5">
    <source>
        <dbReference type="Ensembl" id="ENSPMGP00000004780.1"/>
    </source>
</evidence>
<feature type="compositionally biased region" description="Basic and acidic residues" evidence="3">
    <location>
        <begin position="297"/>
        <end position="306"/>
    </location>
</feature>
<dbReference type="STRING" id="409849.ENSPMGP00000004780"/>
<dbReference type="SMART" id="SM00252">
    <property type="entry name" value="SH2"/>
    <property type="match status" value="1"/>
</dbReference>
<organism evidence="5 6">
    <name type="scientific">Periophthalmus magnuspinnatus</name>
    <dbReference type="NCBI Taxonomy" id="409849"/>
    <lineage>
        <taxon>Eukaryota</taxon>
        <taxon>Metazoa</taxon>
        <taxon>Chordata</taxon>
        <taxon>Craniata</taxon>
        <taxon>Vertebrata</taxon>
        <taxon>Euteleostomi</taxon>
        <taxon>Actinopterygii</taxon>
        <taxon>Neopterygii</taxon>
        <taxon>Teleostei</taxon>
        <taxon>Neoteleostei</taxon>
        <taxon>Acanthomorphata</taxon>
        <taxon>Gobiaria</taxon>
        <taxon>Gobiiformes</taxon>
        <taxon>Gobioidei</taxon>
        <taxon>Gobiidae</taxon>
        <taxon>Oxudercinae</taxon>
        <taxon>Periophthalmus</taxon>
    </lineage>
</organism>
<feature type="domain" description="SH2" evidence="4">
    <location>
        <begin position="112"/>
        <end position="203"/>
    </location>
</feature>
<feature type="compositionally biased region" description="Basic and acidic residues" evidence="3">
    <location>
        <begin position="346"/>
        <end position="361"/>
    </location>
</feature>
<evidence type="ECO:0000256" key="3">
    <source>
        <dbReference type="SAM" id="MobiDB-lite"/>
    </source>
</evidence>
<feature type="compositionally biased region" description="Polar residues" evidence="3">
    <location>
        <begin position="250"/>
        <end position="261"/>
    </location>
</feature>
<protein>
    <recommendedName>
        <fullName evidence="4">SH2 domain-containing protein</fullName>
    </recommendedName>
</protein>
<dbReference type="Pfam" id="PF00017">
    <property type="entry name" value="SH2"/>
    <property type="match status" value="1"/>
</dbReference>
<proteinExistence type="predicted"/>
<dbReference type="Gene3D" id="3.30.505.10">
    <property type="entry name" value="SH2 domain"/>
    <property type="match status" value="1"/>
</dbReference>
<dbReference type="GO" id="GO:0005737">
    <property type="term" value="C:cytoplasm"/>
    <property type="evidence" value="ECO:0007669"/>
    <property type="project" value="TreeGrafter"/>
</dbReference>
<accession>A0A3B3ZJP2</accession>
<name>A0A3B3ZJP2_9GOBI</name>
<dbReference type="Ensembl" id="ENSPMGT00000005073.1">
    <property type="protein sequence ID" value="ENSPMGP00000004780.1"/>
    <property type="gene ID" value="ENSPMGG00000004045.1"/>
</dbReference>
<dbReference type="PRINTS" id="PR00401">
    <property type="entry name" value="SH2DOMAIN"/>
</dbReference>
<dbReference type="InterPro" id="IPR036860">
    <property type="entry name" value="SH2_dom_sf"/>
</dbReference>
<reference evidence="5" key="2">
    <citation type="submission" date="2025-09" db="UniProtKB">
        <authorList>
            <consortium name="Ensembl"/>
        </authorList>
    </citation>
    <scope>IDENTIFICATION</scope>
</reference>
<reference evidence="5" key="1">
    <citation type="submission" date="2025-08" db="UniProtKB">
        <authorList>
            <consortium name="Ensembl"/>
        </authorList>
    </citation>
    <scope>IDENTIFICATION</scope>
</reference>
<dbReference type="PANTHER" id="PTHR14388:SF6">
    <property type="entry name" value="SH2 DOMAIN-CONTAINING PROTEIN 7"/>
    <property type="match status" value="1"/>
</dbReference>
<evidence type="ECO:0000313" key="6">
    <source>
        <dbReference type="Proteomes" id="UP000261520"/>
    </source>
</evidence>
<dbReference type="SUPFAM" id="SSF55550">
    <property type="entry name" value="SH2 domain"/>
    <property type="match status" value="1"/>
</dbReference>